<evidence type="ECO:0000313" key="3">
    <source>
        <dbReference type="Proteomes" id="UP000499080"/>
    </source>
</evidence>
<dbReference type="EMBL" id="BGPR01023369">
    <property type="protein sequence ID" value="GBN90504.1"/>
    <property type="molecule type" value="Genomic_DNA"/>
</dbReference>
<feature type="transmembrane region" description="Helical" evidence="1">
    <location>
        <begin position="101"/>
        <end position="120"/>
    </location>
</feature>
<keyword evidence="3" id="KW-1185">Reference proteome</keyword>
<accession>A0A4Y2SQD0</accession>
<evidence type="ECO:0000256" key="1">
    <source>
        <dbReference type="SAM" id="Phobius"/>
    </source>
</evidence>
<sequence>MSRKQNADTPFSGLVMIDRAIRPMISAHHPYGSTQVQFAYMLAGHGLVRPLRETAAARKRRITASCGRRLTVCDRCVLIGTHLFEFDSLPRYFSITIMKNLLIVIGFLVAVGSDFFIHAGEGETAPFWGSIRERLGENTPAGLFS</sequence>
<organism evidence="2 3">
    <name type="scientific">Araneus ventricosus</name>
    <name type="common">Orbweaver spider</name>
    <name type="synonym">Epeira ventricosa</name>
    <dbReference type="NCBI Taxonomy" id="182803"/>
    <lineage>
        <taxon>Eukaryota</taxon>
        <taxon>Metazoa</taxon>
        <taxon>Ecdysozoa</taxon>
        <taxon>Arthropoda</taxon>
        <taxon>Chelicerata</taxon>
        <taxon>Arachnida</taxon>
        <taxon>Araneae</taxon>
        <taxon>Araneomorphae</taxon>
        <taxon>Entelegynae</taxon>
        <taxon>Araneoidea</taxon>
        <taxon>Araneidae</taxon>
        <taxon>Araneus</taxon>
    </lineage>
</organism>
<dbReference type="Proteomes" id="UP000499080">
    <property type="component" value="Unassembled WGS sequence"/>
</dbReference>
<proteinExistence type="predicted"/>
<name>A0A4Y2SQD0_ARAVE</name>
<gene>
    <name evidence="2" type="ORF">AVEN_204203_1</name>
</gene>
<comment type="caution">
    <text evidence="2">The sequence shown here is derived from an EMBL/GenBank/DDBJ whole genome shotgun (WGS) entry which is preliminary data.</text>
</comment>
<reference evidence="2 3" key="1">
    <citation type="journal article" date="2019" name="Sci. Rep.">
        <title>Orb-weaving spider Araneus ventricosus genome elucidates the spidroin gene catalogue.</title>
        <authorList>
            <person name="Kono N."/>
            <person name="Nakamura H."/>
            <person name="Ohtoshi R."/>
            <person name="Moran D.A.P."/>
            <person name="Shinohara A."/>
            <person name="Yoshida Y."/>
            <person name="Fujiwara M."/>
            <person name="Mori M."/>
            <person name="Tomita M."/>
            <person name="Arakawa K."/>
        </authorList>
    </citation>
    <scope>NUCLEOTIDE SEQUENCE [LARGE SCALE GENOMIC DNA]</scope>
</reference>
<keyword evidence="1" id="KW-0472">Membrane</keyword>
<keyword evidence="1" id="KW-1133">Transmembrane helix</keyword>
<protein>
    <submittedName>
        <fullName evidence="2">Uncharacterized protein</fullName>
    </submittedName>
</protein>
<dbReference type="AlphaFoldDB" id="A0A4Y2SQD0"/>
<keyword evidence="1" id="KW-0812">Transmembrane</keyword>
<evidence type="ECO:0000313" key="2">
    <source>
        <dbReference type="EMBL" id="GBN90504.1"/>
    </source>
</evidence>